<dbReference type="InterPro" id="IPR011990">
    <property type="entry name" value="TPR-like_helical_dom_sf"/>
</dbReference>
<feature type="signal peptide" evidence="1">
    <location>
        <begin position="1"/>
        <end position="20"/>
    </location>
</feature>
<evidence type="ECO:0000313" key="3">
    <source>
        <dbReference type="Proteomes" id="UP000650081"/>
    </source>
</evidence>
<proteinExistence type="predicted"/>
<comment type="caution">
    <text evidence="2">The sequence shown here is derived from an EMBL/GenBank/DDBJ whole genome shotgun (WGS) entry which is preliminary data.</text>
</comment>
<keyword evidence="2" id="KW-0449">Lipoprotein</keyword>
<protein>
    <submittedName>
        <fullName evidence="2">SusD/RagB family nutrient-binding outer membrane lipoprotein</fullName>
    </submittedName>
</protein>
<organism evidence="2 3">
    <name type="scientific">Neolewinella lacunae</name>
    <dbReference type="NCBI Taxonomy" id="1517758"/>
    <lineage>
        <taxon>Bacteria</taxon>
        <taxon>Pseudomonadati</taxon>
        <taxon>Bacteroidota</taxon>
        <taxon>Saprospiria</taxon>
        <taxon>Saprospirales</taxon>
        <taxon>Lewinellaceae</taxon>
        <taxon>Neolewinella</taxon>
    </lineage>
</organism>
<dbReference type="Gene3D" id="1.25.40.390">
    <property type="match status" value="2"/>
</dbReference>
<feature type="chain" id="PRO_5037573139" evidence="1">
    <location>
        <begin position="21"/>
        <end position="575"/>
    </location>
</feature>
<evidence type="ECO:0000256" key="1">
    <source>
        <dbReference type="SAM" id="SignalP"/>
    </source>
</evidence>
<reference evidence="2" key="1">
    <citation type="submission" date="2020-08" db="EMBL/GenBank/DDBJ databases">
        <title>Lewinella bacteria from marine environments.</title>
        <authorList>
            <person name="Zhong Y."/>
        </authorList>
    </citation>
    <scope>NUCLEOTIDE SEQUENCE</scope>
    <source>
        <strain evidence="2">KCTC 42187</strain>
    </source>
</reference>
<dbReference type="AlphaFoldDB" id="A0A923PNV8"/>
<dbReference type="InterPro" id="IPR041662">
    <property type="entry name" value="SusD-like_2"/>
</dbReference>
<dbReference type="Proteomes" id="UP000650081">
    <property type="component" value="Unassembled WGS sequence"/>
</dbReference>
<keyword evidence="3" id="KW-1185">Reference proteome</keyword>
<dbReference type="EMBL" id="JACSIT010000100">
    <property type="protein sequence ID" value="MBC6994698.1"/>
    <property type="molecule type" value="Genomic_DNA"/>
</dbReference>
<sequence length="575" mass="62543">MKLFKKIALAMIVLSMAACADLDELLINPNGVDPTRADAVSLYNSVQLNFRNVANSGAVWGFAGGLARQRAEIGGFTYEATHGPTEFSGLWDDVYADLFPDIDAYIAIAEPLGLRTEVASAKIMKAYSLMLLVDLFGGVPLSQAGQGQDGVTNPGDDTGPEVYAAAVALLDEAITQLTGASNMTSGVFDNFYGGNAANWARAAKTFKLRAAVTTRLVNGAGGVETVNSIFAENDFISSNNRNFEFKYGTNRNVPNNRHPFYNDSYEADDGVYQSNWYMWLLAESKGFEDPRTRFYFYRQETDILSAIDDDPDAFDCIFTRVPQEDFLPEHYAAVSPDMPYCLGSYSKGYFGRDHLNGSGIPPDGQIRTVYGLYPGGGKFDNGIRDGDVQNNGVDGGLGAGIAPIWQASFSHFILAEAILTMGATGDARARLQSGMELSHARVRSFRSLIDEGEVLATVPTTVTVANTIPADSTVTNYVNFVLAEYDAATSDEERLGIVAREYLIALWGNPIEGYNLYRRTCLPAAIQPGIDPNSGPFIRSALYPAVHINLNQNATQKTSFTEPVFWDTNPASCNY</sequence>
<dbReference type="PROSITE" id="PS51257">
    <property type="entry name" value="PROKAR_LIPOPROTEIN"/>
    <property type="match status" value="1"/>
</dbReference>
<dbReference type="Pfam" id="PF12771">
    <property type="entry name" value="SusD-like_2"/>
    <property type="match status" value="1"/>
</dbReference>
<gene>
    <name evidence="2" type="ORF">H9S92_11020</name>
</gene>
<evidence type="ECO:0000313" key="2">
    <source>
        <dbReference type="EMBL" id="MBC6994698.1"/>
    </source>
</evidence>
<keyword evidence="1" id="KW-0732">Signal</keyword>
<dbReference type="SUPFAM" id="SSF48452">
    <property type="entry name" value="TPR-like"/>
    <property type="match status" value="1"/>
</dbReference>
<dbReference type="RefSeq" id="WP_187466763.1">
    <property type="nucleotide sequence ID" value="NZ_JACSIT010000100.1"/>
</dbReference>
<accession>A0A923PNV8</accession>
<name>A0A923PNV8_9BACT</name>